<dbReference type="AlphaFoldDB" id="R8CMK5"/>
<organism evidence="1 2">
    <name type="scientific">Bacillus cereus HuA3-9</name>
    <dbReference type="NCBI Taxonomy" id="1053205"/>
    <lineage>
        <taxon>Bacteria</taxon>
        <taxon>Bacillati</taxon>
        <taxon>Bacillota</taxon>
        <taxon>Bacilli</taxon>
        <taxon>Bacillales</taxon>
        <taxon>Bacillaceae</taxon>
        <taxon>Bacillus</taxon>
        <taxon>Bacillus cereus group</taxon>
    </lineage>
</organism>
<reference evidence="1 2" key="1">
    <citation type="submission" date="2012-12" db="EMBL/GenBank/DDBJ databases">
        <title>The Genome Sequence of Bacillus cereus HuA3-9.</title>
        <authorList>
            <consortium name="The Broad Institute Genome Sequencing Platform"/>
            <consortium name="The Broad Institute Genome Sequencing Center for Infectious Disease"/>
            <person name="Feldgarden M."/>
            <person name="Van der Auwera G.A."/>
            <person name="Mahillon J."/>
            <person name="Duprez V."/>
            <person name="Timmery S."/>
            <person name="Mattelet C."/>
            <person name="Dierick K."/>
            <person name="Sun M."/>
            <person name="Yu Z."/>
            <person name="Zhu L."/>
            <person name="Hu X."/>
            <person name="Shank E.B."/>
            <person name="Swiecicka I."/>
            <person name="Hansen B.M."/>
            <person name="Andrup L."/>
            <person name="Walker B."/>
            <person name="Young S.K."/>
            <person name="Zeng Q."/>
            <person name="Gargeya S."/>
            <person name="Fitzgerald M."/>
            <person name="Haas B."/>
            <person name="Abouelleil A."/>
            <person name="Alvarado L."/>
            <person name="Arachchi H.M."/>
            <person name="Berlin A.M."/>
            <person name="Chapman S.B."/>
            <person name="Dewar J."/>
            <person name="Goldberg J."/>
            <person name="Griggs A."/>
            <person name="Gujja S."/>
            <person name="Hansen M."/>
            <person name="Howarth C."/>
            <person name="Imamovic A."/>
            <person name="Larimer J."/>
            <person name="McCowan C."/>
            <person name="Murphy C."/>
            <person name="Neiman D."/>
            <person name="Pearson M."/>
            <person name="Priest M."/>
            <person name="Roberts A."/>
            <person name="Saif S."/>
            <person name="Shea T."/>
            <person name="Sisk P."/>
            <person name="Sykes S."/>
            <person name="Wortman J."/>
            <person name="Nusbaum C."/>
            <person name="Birren B."/>
        </authorList>
    </citation>
    <scope>NUCLEOTIDE SEQUENCE [LARGE SCALE GENOMIC DNA]</scope>
    <source>
        <strain evidence="1 2">HuA3-9</strain>
    </source>
</reference>
<evidence type="ECO:0000313" key="2">
    <source>
        <dbReference type="Proteomes" id="UP000014003"/>
    </source>
</evidence>
<name>R8CMK5_BACCE</name>
<gene>
    <name evidence="1" type="ORF">IGA_04789</name>
</gene>
<proteinExistence type="predicted"/>
<dbReference type="Proteomes" id="UP000014003">
    <property type="component" value="Unassembled WGS sequence"/>
</dbReference>
<protein>
    <submittedName>
        <fullName evidence="1">Uncharacterized protein</fullName>
    </submittedName>
</protein>
<dbReference type="HOGENOM" id="CLU_2021999_0_0_9"/>
<accession>R8CMK5</accession>
<dbReference type="EMBL" id="AHDZ01000047">
    <property type="protein sequence ID" value="EOO12775.1"/>
    <property type="molecule type" value="Genomic_DNA"/>
</dbReference>
<evidence type="ECO:0000313" key="1">
    <source>
        <dbReference type="EMBL" id="EOO12775.1"/>
    </source>
</evidence>
<comment type="caution">
    <text evidence="1">The sequence shown here is derived from an EMBL/GenBank/DDBJ whole genome shotgun (WGS) entry which is preliminary data.</text>
</comment>
<sequence length="122" mass="14451">MSLFYIVMLGFKLNKISILLNKVNIGVNINSFYPLLRFNGFRIRFKRSFLNRMRRKKNLVIFPPFECHTIPIQSFEGRIACPVIKTLIDRRTEDQRGKRTITFIYSATIGECYGFYVSDRAW</sequence>